<evidence type="ECO:0000313" key="2">
    <source>
        <dbReference type="Proteomes" id="UP001519289"/>
    </source>
</evidence>
<keyword evidence="2" id="KW-1185">Reference proteome</keyword>
<dbReference type="EMBL" id="JAGGLG010000006">
    <property type="protein sequence ID" value="MBP2017630.1"/>
    <property type="molecule type" value="Genomic_DNA"/>
</dbReference>
<protein>
    <submittedName>
        <fullName evidence="1">Uncharacterized protein</fullName>
    </submittedName>
</protein>
<accession>A0ABS4JQ34</accession>
<gene>
    <name evidence="1" type="ORF">J2Z79_001015</name>
</gene>
<evidence type="ECO:0000313" key="1">
    <source>
        <dbReference type="EMBL" id="MBP2017630.1"/>
    </source>
</evidence>
<name>A0ABS4JQ34_9FIRM</name>
<comment type="caution">
    <text evidence="1">The sequence shown here is derived from an EMBL/GenBank/DDBJ whole genome shotgun (WGS) entry which is preliminary data.</text>
</comment>
<dbReference type="Proteomes" id="UP001519289">
    <property type="component" value="Unassembled WGS sequence"/>
</dbReference>
<reference evidence="1 2" key="1">
    <citation type="submission" date="2021-03" db="EMBL/GenBank/DDBJ databases">
        <title>Genomic Encyclopedia of Type Strains, Phase IV (KMG-IV): sequencing the most valuable type-strain genomes for metagenomic binning, comparative biology and taxonomic classification.</title>
        <authorList>
            <person name="Goeker M."/>
        </authorList>
    </citation>
    <scope>NUCLEOTIDE SEQUENCE [LARGE SCALE GENOMIC DNA]</scope>
    <source>
        <strain evidence="1 2">DSM 27138</strain>
    </source>
</reference>
<organism evidence="1 2">
    <name type="scientific">Symbiobacterium terraclitae</name>
    <dbReference type="NCBI Taxonomy" id="557451"/>
    <lineage>
        <taxon>Bacteria</taxon>
        <taxon>Bacillati</taxon>
        <taxon>Bacillota</taxon>
        <taxon>Clostridia</taxon>
        <taxon>Eubacteriales</taxon>
        <taxon>Symbiobacteriaceae</taxon>
        <taxon>Symbiobacterium</taxon>
    </lineage>
</organism>
<proteinExistence type="predicted"/>
<sequence>MKRAGIVLGLLVGLPLLLWAPWLNAEAAQQRAVASFTSAWSGVSDGCGFDCLGCGAVGATRTAFGWRVEVEYACGLLPADLPEYHRRDTMFVSALGTVHGIKRP</sequence>
<dbReference type="RefSeq" id="WP_209465770.1">
    <property type="nucleotide sequence ID" value="NZ_JAGGLG010000006.1"/>
</dbReference>